<dbReference type="Pfam" id="PF04264">
    <property type="entry name" value="YceI"/>
    <property type="match status" value="1"/>
</dbReference>
<dbReference type="AlphaFoldDB" id="A0A1Y1CRF7"/>
<dbReference type="PANTHER" id="PTHR34406">
    <property type="entry name" value="PROTEIN YCEI"/>
    <property type="match status" value="1"/>
</dbReference>
<dbReference type="RefSeq" id="WP_096433008.1">
    <property type="nucleotide sequence ID" value="NZ_AP018042.1"/>
</dbReference>
<evidence type="ECO:0000313" key="3">
    <source>
        <dbReference type="EMBL" id="BAX82573.1"/>
    </source>
</evidence>
<dbReference type="Proteomes" id="UP000218267">
    <property type="component" value="Chromosome"/>
</dbReference>
<sequence length="199" mass="22036">MKKIGSLIIAALFASVVLTPGTAFAKKDNLKVNTENSKVEWLGKKVTGEHSGTIKVNTGSLVLNDDKIVEGSFVVDMKSIVCTDLKDEGYKTKLEGHLKSDDFFGVEKFPESKFVITTATKMDDGNYKVKGNITIKGITEEVELMVSLHKHDATVHVSGKITIDRTKFNVRYGSGSFFDNLGDKTIYDDFELNLDLYLE</sequence>
<dbReference type="InterPro" id="IPR007372">
    <property type="entry name" value="Lipid/polyisoprenoid-bd_YceI"/>
</dbReference>
<dbReference type="SUPFAM" id="SSF101874">
    <property type="entry name" value="YceI-like"/>
    <property type="match status" value="1"/>
</dbReference>
<dbReference type="KEGG" id="mbas:ALGA_4282"/>
<name>A0A1Y1CRF7_9BACT</name>
<feature type="chain" id="PRO_5013141266" evidence="1">
    <location>
        <begin position="26"/>
        <end position="199"/>
    </location>
</feature>
<dbReference type="Gene3D" id="2.40.128.110">
    <property type="entry name" value="Lipid/polyisoprenoid-binding, YceI-like"/>
    <property type="match status" value="1"/>
</dbReference>
<dbReference type="OrthoDB" id="951410at2"/>
<keyword evidence="4" id="KW-1185">Reference proteome</keyword>
<accession>A0A1Y1CRF7</accession>
<evidence type="ECO:0000259" key="2">
    <source>
        <dbReference type="SMART" id="SM00867"/>
    </source>
</evidence>
<dbReference type="SMART" id="SM00867">
    <property type="entry name" value="YceI"/>
    <property type="match status" value="1"/>
</dbReference>
<proteinExistence type="predicted"/>
<organism evidence="3 4">
    <name type="scientific">Labilibaculum antarcticum</name>
    <dbReference type="NCBI Taxonomy" id="1717717"/>
    <lineage>
        <taxon>Bacteria</taxon>
        <taxon>Pseudomonadati</taxon>
        <taxon>Bacteroidota</taxon>
        <taxon>Bacteroidia</taxon>
        <taxon>Marinilabiliales</taxon>
        <taxon>Marinifilaceae</taxon>
        <taxon>Labilibaculum</taxon>
    </lineage>
</organism>
<feature type="domain" description="Lipid/polyisoprenoid-binding YceI-like" evidence="2">
    <location>
        <begin position="29"/>
        <end position="199"/>
    </location>
</feature>
<feature type="signal peptide" evidence="1">
    <location>
        <begin position="1"/>
        <end position="25"/>
    </location>
</feature>
<dbReference type="EMBL" id="AP018042">
    <property type="protein sequence ID" value="BAX82573.1"/>
    <property type="molecule type" value="Genomic_DNA"/>
</dbReference>
<dbReference type="InterPro" id="IPR036761">
    <property type="entry name" value="TTHA0802/YceI-like_sf"/>
</dbReference>
<reference evidence="3 4" key="1">
    <citation type="journal article" date="2018" name="Mar. Genomics">
        <title>Complete genome sequence of Marinifilaceae bacterium strain SPP2, isolated from the Antarctic marine sediment.</title>
        <authorList>
            <person name="Watanabe M."/>
            <person name="Kojima H."/>
            <person name="Fukui M."/>
        </authorList>
    </citation>
    <scope>NUCLEOTIDE SEQUENCE [LARGE SCALE GENOMIC DNA]</scope>
    <source>
        <strain evidence="3 4">SPP2</strain>
    </source>
</reference>
<gene>
    <name evidence="3" type="ORF">ALGA_4282</name>
</gene>
<protein>
    <submittedName>
        <fullName evidence="3">Lipid-binding protein</fullName>
    </submittedName>
</protein>
<evidence type="ECO:0000256" key="1">
    <source>
        <dbReference type="SAM" id="SignalP"/>
    </source>
</evidence>
<evidence type="ECO:0000313" key="4">
    <source>
        <dbReference type="Proteomes" id="UP000218267"/>
    </source>
</evidence>
<dbReference type="PANTHER" id="PTHR34406:SF1">
    <property type="entry name" value="PROTEIN YCEI"/>
    <property type="match status" value="1"/>
</dbReference>
<keyword evidence="1" id="KW-0732">Signal</keyword>
<reference evidence="4" key="2">
    <citation type="journal article" date="2020" name="Antonie Van Leeuwenhoek">
        <title>Labilibaculum antarcticum sp. nov., a novel facultative anaerobic, psychrotorelant bacterium isolated from marine sediment of Antarctica.</title>
        <authorList>
            <person name="Watanabe M."/>
            <person name="Kojima H."/>
            <person name="Fukui M."/>
        </authorList>
    </citation>
    <scope>NUCLEOTIDE SEQUENCE [LARGE SCALE GENOMIC DNA]</scope>
    <source>
        <strain evidence="4">SPP2</strain>
    </source>
</reference>